<organism evidence="2 3">
    <name type="scientific">Riccia sorocarpa</name>
    <dbReference type="NCBI Taxonomy" id="122646"/>
    <lineage>
        <taxon>Eukaryota</taxon>
        <taxon>Viridiplantae</taxon>
        <taxon>Streptophyta</taxon>
        <taxon>Embryophyta</taxon>
        <taxon>Marchantiophyta</taxon>
        <taxon>Marchantiopsida</taxon>
        <taxon>Marchantiidae</taxon>
        <taxon>Marchantiales</taxon>
        <taxon>Ricciaceae</taxon>
        <taxon>Riccia</taxon>
    </lineage>
</organism>
<sequence length="686" mass="79057">MPKEKSPGIDGVMVEILQIGWEFMQDDCLQMVQSFWTKKELIGKDSRGIIKLILKNDMKHLLKNWRPITLLTMTYKIIAKIIAVRLKGILPGIIDSQQTDFVAGRNIIDNILSLRLGQEWAAVTNQQAIFVRLDFMKAYDRVAHGFLWDTLTAMGVGFATLERIKELVEGGSSEVHINGSFTGIFRIERGVRQGCPLAPLLFAMTTQPLMMALREEERVGNIQGLNIGGGQSLLHQLFADDTGICITAEERQFDNLKEVIRDFEMASGASLNLQKSIVMQLTPGPPPAWLDQTGYEVASLGKSFKYLGVVTNHPFEACATPLYQLMSVGLCKDGLEELEKLCRNFLWGWNEEGNPKHALIAWERIAQVKDRGGLGWVKLKDMADALYVRQINRILENGGAEWIQLARSFILRTLRKGAYQRECSQWSVQECLLLLPLTKVDGSPTLSRMLRSWYKARQKLQWKDAGGELDAGMTMLQVKAIYQLSQGNGVRTIRTDRELGLLRRAGVERLEDAMNILRNEGWRNHLRRKGVFPEEDELARLENMENWCNKQRVVWKGVMELEGWSWGNNTDNFQWNRLTREWRLIFTKEVDFSGLLEEKWNFQSRSLSWHQRWKLVWSAPILYRRRVWLWRILQRGIFTNSRAAEMGFEDGSCRRCGGRQENVEHIMWECRKIEGRRRNLIGLLEP</sequence>
<evidence type="ECO:0000313" key="3">
    <source>
        <dbReference type="Proteomes" id="UP001633002"/>
    </source>
</evidence>
<dbReference type="CDD" id="cd01650">
    <property type="entry name" value="RT_nLTR_like"/>
    <property type="match status" value="1"/>
</dbReference>
<keyword evidence="3" id="KW-1185">Reference proteome</keyword>
<dbReference type="AlphaFoldDB" id="A0ABD3H219"/>
<comment type="caution">
    <text evidence="2">The sequence shown here is derived from an EMBL/GenBank/DDBJ whole genome shotgun (WGS) entry which is preliminary data.</text>
</comment>
<reference evidence="2 3" key="1">
    <citation type="submission" date="2024-09" db="EMBL/GenBank/DDBJ databases">
        <title>Chromosome-scale assembly of Riccia sorocarpa.</title>
        <authorList>
            <person name="Paukszto L."/>
        </authorList>
    </citation>
    <scope>NUCLEOTIDE SEQUENCE [LARGE SCALE GENOMIC DNA]</scope>
    <source>
        <strain evidence="2">LP-2024</strain>
        <tissue evidence="2">Aerial parts of the thallus</tissue>
    </source>
</reference>
<protein>
    <recommendedName>
        <fullName evidence="1">Reverse transcriptase domain-containing protein</fullName>
    </recommendedName>
</protein>
<dbReference type="InterPro" id="IPR000477">
    <property type="entry name" value="RT_dom"/>
</dbReference>
<dbReference type="InterPro" id="IPR026960">
    <property type="entry name" value="RVT-Znf"/>
</dbReference>
<dbReference type="Pfam" id="PF13966">
    <property type="entry name" value="zf-RVT"/>
    <property type="match status" value="1"/>
</dbReference>
<gene>
    <name evidence="2" type="ORF">R1sor_003003</name>
</gene>
<dbReference type="PANTHER" id="PTHR31635:SF196">
    <property type="entry name" value="REVERSE TRANSCRIPTASE DOMAIN-CONTAINING PROTEIN-RELATED"/>
    <property type="match status" value="1"/>
</dbReference>
<feature type="domain" description="Reverse transcriptase" evidence="1">
    <location>
        <begin position="34"/>
        <end position="311"/>
    </location>
</feature>
<proteinExistence type="predicted"/>
<name>A0ABD3H219_9MARC</name>
<accession>A0ABD3H219</accession>
<dbReference type="InterPro" id="IPR043502">
    <property type="entry name" value="DNA/RNA_pol_sf"/>
</dbReference>
<evidence type="ECO:0000259" key="1">
    <source>
        <dbReference type="PROSITE" id="PS50878"/>
    </source>
</evidence>
<dbReference type="Proteomes" id="UP001633002">
    <property type="component" value="Unassembled WGS sequence"/>
</dbReference>
<dbReference type="EMBL" id="JBJQOH010000006">
    <property type="protein sequence ID" value="KAL3684981.1"/>
    <property type="molecule type" value="Genomic_DNA"/>
</dbReference>
<dbReference type="PANTHER" id="PTHR31635">
    <property type="entry name" value="REVERSE TRANSCRIPTASE DOMAIN-CONTAINING PROTEIN-RELATED"/>
    <property type="match status" value="1"/>
</dbReference>
<dbReference type="PROSITE" id="PS50878">
    <property type="entry name" value="RT_POL"/>
    <property type="match status" value="1"/>
</dbReference>
<dbReference type="Pfam" id="PF00078">
    <property type="entry name" value="RVT_1"/>
    <property type="match status" value="1"/>
</dbReference>
<evidence type="ECO:0000313" key="2">
    <source>
        <dbReference type="EMBL" id="KAL3684981.1"/>
    </source>
</evidence>
<dbReference type="SUPFAM" id="SSF56672">
    <property type="entry name" value="DNA/RNA polymerases"/>
    <property type="match status" value="1"/>
</dbReference>